<keyword evidence="4 7" id="KW-0378">Hydrolase</keyword>
<evidence type="ECO:0000259" key="10">
    <source>
        <dbReference type="Pfam" id="PF21317"/>
    </source>
</evidence>
<accession>A0AAW1NTR2</accession>
<dbReference type="AlphaFoldDB" id="A0AAW1NTR2"/>
<dbReference type="Proteomes" id="UP001465755">
    <property type="component" value="Unassembled WGS sequence"/>
</dbReference>
<dbReference type="PRINTS" id="PR00742">
    <property type="entry name" value="GLHYDRLASE35"/>
</dbReference>
<comment type="similarity">
    <text evidence="2 8">Belongs to the glycosyl hydrolase 35 family.</text>
</comment>
<evidence type="ECO:0000256" key="8">
    <source>
        <dbReference type="RuleBase" id="RU003679"/>
    </source>
</evidence>
<evidence type="ECO:0000256" key="4">
    <source>
        <dbReference type="ARBA" id="ARBA00022801"/>
    </source>
</evidence>
<dbReference type="FunFam" id="3.20.20.80:FF:000115">
    <property type="entry name" value="Beta-galactosidase"/>
    <property type="match status" value="1"/>
</dbReference>
<comment type="catalytic activity">
    <reaction evidence="1 7">
        <text>Hydrolysis of terminal non-reducing beta-D-galactose residues in beta-D-galactosides.</text>
        <dbReference type="EC" id="3.2.1.23"/>
    </reaction>
</comment>
<dbReference type="InterPro" id="IPR048913">
    <property type="entry name" value="BetaGal_gal-bd"/>
</dbReference>
<dbReference type="InterPro" id="IPR008979">
    <property type="entry name" value="Galactose-bd-like_sf"/>
</dbReference>
<gene>
    <name evidence="12" type="ORF">WJX73_001279</name>
</gene>
<dbReference type="InterPro" id="IPR001944">
    <property type="entry name" value="Glycoside_Hdrlase_35"/>
</dbReference>
<proteinExistence type="inferred from homology"/>
<feature type="active site" description="Nucleophile" evidence="6">
    <location>
        <position position="252"/>
    </location>
</feature>
<dbReference type="Gene3D" id="3.20.20.80">
    <property type="entry name" value="Glycosidases"/>
    <property type="match status" value="1"/>
</dbReference>
<evidence type="ECO:0000256" key="7">
    <source>
        <dbReference type="RuleBase" id="RU000675"/>
    </source>
</evidence>
<sequence length="693" mass="76003">MWCQWEGGTFTIEDNRFIKDGEPFRILSGSIHYQRMHPAYWRDRLLRVKSLGANTIETYVPWNIHEPRPREYNFQGLMDVFHFLELCQEVGLNVLLRPGPYICAEFEFGGLPWWLEASNEVKGGGTMLVRSSDPLFLDQVDAWWEVLLPRLRKFLYTNGGPVLMVQIENEFGFCGRKDPVYLRHLVNLVRKHLGREVTIYTTDPPYATPIGTLPGSEVFTVVDFGPGTNVDMAFAAQALQNVPGKSPALCSEFYTGWITHWGEPMANTSAAVMIRTLDQILSYGNDTGSVNLYMAYGGSNFGYWAGANLAGNVYQPTITSYDYDGPISEAGASGQPGIGGPSKFDLIRAVFAKHSGLVPPAPQLPIPAQSHPKITLKWSVPLLGALDKLSHPKKGISAKRPDTMEQYGQAGGFILYRTHVPATALAAEEGASLSLGAPVHDYATVLVGGKEAGVFERNNPRNLTLTTLRLDGGAAQDSTVVLDILVHALGRVNFGCVWDFKGLTSPTVLLDGEELENWTVYPLPIEPLPGNRTQGLGVELFHASEIEGSHLAHLPGTDAHLEDDVAAGPAFFAGVLNVSESSGKGPSGHPLDTFMDLRGWTKGLVFVNGFNLGWYWPVKGPQNTQYIPGPLLHFGPNEVVLLEVEPSKVQDPSVEFTATPNFFGPDGKGAPAETDLWATGSSWEYQRTWSYNP</sequence>
<organism evidence="12 13">
    <name type="scientific">Symbiochloris irregularis</name>
    <dbReference type="NCBI Taxonomy" id="706552"/>
    <lineage>
        <taxon>Eukaryota</taxon>
        <taxon>Viridiplantae</taxon>
        <taxon>Chlorophyta</taxon>
        <taxon>core chlorophytes</taxon>
        <taxon>Trebouxiophyceae</taxon>
        <taxon>Trebouxiales</taxon>
        <taxon>Trebouxiaceae</taxon>
        <taxon>Symbiochloris</taxon>
    </lineage>
</organism>
<dbReference type="PANTHER" id="PTHR23421">
    <property type="entry name" value="BETA-GALACTOSIDASE RELATED"/>
    <property type="match status" value="1"/>
</dbReference>
<dbReference type="InterPro" id="IPR019801">
    <property type="entry name" value="Glyco_hydro_35_CS"/>
</dbReference>
<dbReference type="SUPFAM" id="SSF49785">
    <property type="entry name" value="Galactose-binding domain-like"/>
    <property type="match status" value="1"/>
</dbReference>
<dbReference type="SUPFAM" id="SSF51445">
    <property type="entry name" value="(Trans)glycosidases"/>
    <property type="match status" value="1"/>
</dbReference>
<evidence type="ECO:0000256" key="1">
    <source>
        <dbReference type="ARBA" id="ARBA00001412"/>
    </source>
</evidence>
<evidence type="ECO:0000259" key="9">
    <source>
        <dbReference type="Pfam" id="PF01301"/>
    </source>
</evidence>
<dbReference type="Pfam" id="PF21467">
    <property type="entry name" value="BetaGal_gal-bd"/>
    <property type="match status" value="1"/>
</dbReference>
<dbReference type="InterPro" id="IPR031330">
    <property type="entry name" value="Gly_Hdrlase_35_cat"/>
</dbReference>
<evidence type="ECO:0000256" key="3">
    <source>
        <dbReference type="ARBA" id="ARBA00012756"/>
    </source>
</evidence>
<dbReference type="InterPro" id="IPR048912">
    <property type="entry name" value="BetaGal1-like_ABD1"/>
</dbReference>
<evidence type="ECO:0000259" key="11">
    <source>
        <dbReference type="Pfam" id="PF21467"/>
    </source>
</evidence>
<dbReference type="Pfam" id="PF21317">
    <property type="entry name" value="BetaGal_ABD_1"/>
    <property type="match status" value="1"/>
</dbReference>
<feature type="domain" description="Glycoside hydrolase 35 catalytic" evidence="9">
    <location>
        <begin position="17"/>
        <end position="333"/>
    </location>
</feature>
<feature type="active site" description="Proton donor" evidence="6">
    <location>
        <position position="170"/>
    </location>
</feature>
<evidence type="ECO:0000256" key="6">
    <source>
        <dbReference type="PIRSR" id="PIRSR006336-1"/>
    </source>
</evidence>
<dbReference type="Gene3D" id="2.60.120.260">
    <property type="entry name" value="Galactose-binding domain-like"/>
    <property type="match status" value="2"/>
</dbReference>
<dbReference type="EC" id="3.2.1.23" evidence="3 7"/>
<dbReference type="PIRSF" id="PIRSF006336">
    <property type="entry name" value="B-gal"/>
    <property type="match status" value="1"/>
</dbReference>
<dbReference type="EMBL" id="JALJOQ010000095">
    <property type="protein sequence ID" value="KAK9798887.1"/>
    <property type="molecule type" value="Genomic_DNA"/>
</dbReference>
<keyword evidence="5 7" id="KW-0326">Glycosidase</keyword>
<protein>
    <recommendedName>
        <fullName evidence="3 7">Beta-galactosidase</fullName>
        <ecNumber evidence="3 7">3.2.1.23</ecNumber>
    </recommendedName>
</protein>
<reference evidence="12 13" key="1">
    <citation type="journal article" date="2024" name="Nat. Commun.">
        <title>Phylogenomics reveals the evolutionary origins of lichenization in chlorophyte algae.</title>
        <authorList>
            <person name="Puginier C."/>
            <person name="Libourel C."/>
            <person name="Otte J."/>
            <person name="Skaloud P."/>
            <person name="Haon M."/>
            <person name="Grisel S."/>
            <person name="Petersen M."/>
            <person name="Berrin J.G."/>
            <person name="Delaux P.M."/>
            <person name="Dal Grande F."/>
            <person name="Keller J."/>
        </authorList>
    </citation>
    <scope>NUCLEOTIDE SEQUENCE [LARGE SCALE GENOMIC DNA]</scope>
    <source>
        <strain evidence="12 13">SAG 2036</strain>
    </source>
</reference>
<dbReference type="InterPro" id="IPR026283">
    <property type="entry name" value="B-gal_1-like"/>
</dbReference>
<dbReference type="GO" id="GO:0005975">
    <property type="term" value="P:carbohydrate metabolic process"/>
    <property type="evidence" value="ECO:0007669"/>
    <property type="project" value="InterPro"/>
</dbReference>
<evidence type="ECO:0000313" key="12">
    <source>
        <dbReference type="EMBL" id="KAK9798887.1"/>
    </source>
</evidence>
<evidence type="ECO:0000313" key="13">
    <source>
        <dbReference type="Proteomes" id="UP001465755"/>
    </source>
</evidence>
<keyword evidence="13" id="KW-1185">Reference proteome</keyword>
<name>A0AAW1NTR2_9CHLO</name>
<dbReference type="Pfam" id="PF01301">
    <property type="entry name" value="Glyco_hydro_35"/>
    <property type="match status" value="1"/>
</dbReference>
<dbReference type="PROSITE" id="PS01182">
    <property type="entry name" value="GLYCOSYL_HYDROL_F35"/>
    <property type="match status" value="1"/>
</dbReference>
<comment type="caution">
    <text evidence="12">The sequence shown here is derived from an EMBL/GenBank/DDBJ whole genome shotgun (WGS) entry which is preliminary data.</text>
</comment>
<evidence type="ECO:0000256" key="2">
    <source>
        <dbReference type="ARBA" id="ARBA00009809"/>
    </source>
</evidence>
<feature type="domain" description="Beta-galactosidase galactose-binding" evidence="11">
    <location>
        <begin position="569"/>
        <end position="637"/>
    </location>
</feature>
<dbReference type="InterPro" id="IPR017853">
    <property type="entry name" value="GH"/>
</dbReference>
<evidence type="ECO:0000256" key="5">
    <source>
        <dbReference type="ARBA" id="ARBA00023295"/>
    </source>
</evidence>
<feature type="domain" description="Beta-galactosidase 1-like first all-beta" evidence="10">
    <location>
        <begin position="401"/>
        <end position="524"/>
    </location>
</feature>
<dbReference type="GO" id="GO:0004565">
    <property type="term" value="F:beta-galactosidase activity"/>
    <property type="evidence" value="ECO:0007669"/>
    <property type="project" value="UniProtKB-EC"/>
</dbReference>